<feature type="transmembrane region" description="Helical" evidence="7">
    <location>
        <begin position="273"/>
        <end position="300"/>
    </location>
</feature>
<protein>
    <recommendedName>
        <fullName evidence="12">ABC transporter permease</fullName>
    </recommendedName>
</protein>
<evidence type="ECO:0000256" key="6">
    <source>
        <dbReference type="ARBA" id="ARBA00023136"/>
    </source>
</evidence>
<feature type="transmembrane region" description="Helical" evidence="7">
    <location>
        <begin position="375"/>
        <end position="398"/>
    </location>
</feature>
<keyword evidence="6 7" id="KW-0472">Membrane</keyword>
<evidence type="ECO:0000256" key="4">
    <source>
        <dbReference type="ARBA" id="ARBA00022692"/>
    </source>
</evidence>
<evidence type="ECO:0000256" key="7">
    <source>
        <dbReference type="SAM" id="Phobius"/>
    </source>
</evidence>
<evidence type="ECO:0000256" key="1">
    <source>
        <dbReference type="ARBA" id="ARBA00004651"/>
    </source>
</evidence>
<comment type="caution">
    <text evidence="10">The sequence shown here is derived from an EMBL/GenBank/DDBJ whole genome shotgun (WGS) entry which is preliminary data.</text>
</comment>
<evidence type="ECO:0000313" key="10">
    <source>
        <dbReference type="EMBL" id="PWG82567.1"/>
    </source>
</evidence>
<evidence type="ECO:0000256" key="5">
    <source>
        <dbReference type="ARBA" id="ARBA00022989"/>
    </source>
</evidence>
<evidence type="ECO:0000259" key="9">
    <source>
        <dbReference type="Pfam" id="PF12704"/>
    </source>
</evidence>
<dbReference type="GO" id="GO:0044874">
    <property type="term" value="P:lipoprotein localization to outer membrane"/>
    <property type="evidence" value="ECO:0007669"/>
    <property type="project" value="TreeGrafter"/>
</dbReference>
<dbReference type="GO" id="GO:0098797">
    <property type="term" value="C:plasma membrane protein complex"/>
    <property type="evidence" value="ECO:0007669"/>
    <property type="project" value="TreeGrafter"/>
</dbReference>
<comment type="similarity">
    <text evidence="2">Belongs to the ABC-4 integral membrane protein family. LolC/E subfamily.</text>
</comment>
<evidence type="ECO:0000313" key="11">
    <source>
        <dbReference type="Proteomes" id="UP000245647"/>
    </source>
</evidence>
<evidence type="ECO:0000256" key="2">
    <source>
        <dbReference type="ARBA" id="ARBA00005236"/>
    </source>
</evidence>
<dbReference type="EMBL" id="QEAS01000001">
    <property type="protein sequence ID" value="PWG82567.1"/>
    <property type="molecule type" value="Genomic_DNA"/>
</dbReference>
<dbReference type="RefSeq" id="WP_109413986.1">
    <property type="nucleotide sequence ID" value="NZ_QEAS01000001.1"/>
</dbReference>
<feature type="transmembrane region" description="Helical" evidence="7">
    <location>
        <begin position="321"/>
        <end position="344"/>
    </location>
</feature>
<feature type="domain" description="ABC3 transporter permease C-terminal" evidence="8">
    <location>
        <begin position="277"/>
        <end position="398"/>
    </location>
</feature>
<dbReference type="Pfam" id="PF02687">
    <property type="entry name" value="FtsX"/>
    <property type="match status" value="1"/>
</dbReference>
<dbReference type="OrthoDB" id="1522724at2"/>
<gene>
    <name evidence="10" type="ORF">DDR33_01515</name>
</gene>
<dbReference type="InterPro" id="IPR051447">
    <property type="entry name" value="Lipoprotein-release_system"/>
</dbReference>
<dbReference type="PANTHER" id="PTHR30489:SF0">
    <property type="entry name" value="LIPOPROTEIN-RELEASING SYSTEM TRANSMEMBRANE PROTEIN LOLE"/>
    <property type="match status" value="1"/>
</dbReference>
<sequence>MYTSFYIAKRYLFSKKSLNAINFISGISVLGVFVGSAALVIILSVFNGFENVVLSMYNTFTPEIRIEPSSGKAFDPGSALFTALRKDKRIENYTEVLQEKALLRYKGGQYIGMVKGVSNDFLKRQRLDSTLIEGSFTLNKNGVDFAVAGSLVQGYLNLNLKDDFTDLEIYSPRKGAGNSINPADEFIVKTIHPSGVFQIQQQFDESLIVPLHFARQLLEEEKKVSFIEIYLKDDSQIDRFQDEISQKLGKQFIVKNRVQQNALLYKILNSEKWAIFVILTFVLIIAVFNLVGSLTMLVMDKKKDIAILSSIGAGRGLIRKIFFLEGMIITVAGCIAGMFTGLIFCLVQQHFGLIKMAEANLITESYPVGINPLDFVLVFFTVTGISLITSGIASRLSVKNLGNMKDEL</sequence>
<keyword evidence="4 7" id="KW-0812">Transmembrane</keyword>
<keyword evidence="5 7" id="KW-1133">Transmembrane helix</keyword>
<dbReference type="Proteomes" id="UP000245647">
    <property type="component" value="Unassembled WGS sequence"/>
</dbReference>
<proteinExistence type="inferred from homology"/>
<reference evidence="10 11" key="1">
    <citation type="submission" date="2018-04" db="EMBL/GenBank/DDBJ databases">
        <title>Pedobacter chongqingensis sp. nov., isolated from a rottenly hemp rope.</title>
        <authorList>
            <person name="Cai Y."/>
        </authorList>
    </citation>
    <scope>NUCLEOTIDE SEQUENCE [LARGE SCALE GENOMIC DNA]</scope>
    <source>
        <strain evidence="10 11">FJ4-8</strain>
    </source>
</reference>
<evidence type="ECO:0000259" key="8">
    <source>
        <dbReference type="Pfam" id="PF02687"/>
    </source>
</evidence>
<dbReference type="PANTHER" id="PTHR30489">
    <property type="entry name" value="LIPOPROTEIN-RELEASING SYSTEM TRANSMEMBRANE PROTEIN LOLE"/>
    <property type="match status" value="1"/>
</dbReference>
<keyword evidence="3" id="KW-1003">Cell membrane</keyword>
<evidence type="ECO:0000256" key="3">
    <source>
        <dbReference type="ARBA" id="ARBA00022475"/>
    </source>
</evidence>
<dbReference type="AlphaFoldDB" id="A0A2U2PME5"/>
<organism evidence="10 11">
    <name type="scientific">Pararcticibacter amylolyticus</name>
    <dbReference type="NCBI Taxonomy" id="2173175"/>
    <lineage>
        <taxon>Bacteria</taxon>
        <taxon>Pseudomonadati</taxon>
        <taxon>Bacteroidota</taxon>
        <taxon>Sphingobacteriia</taxon>
        <taxon>Sphingobacteriales</taxon>
        <taxon>Sphingobacteriaceae</taxon>
        <taxon>Pararcticibacter</taxon>
    </lineage>
</organism>
<name>A0A2U2PME5_9SPHI</name>
<accession>A0A2U2PME5</accession>
<dbReference type="Pfam" id="PF12704">
    <property type="entry name" value="MacB_PCD"/>
    <property type="match status" value="1"/>
</dbReference>
<comment type="subcellular location">
    <subcellularLocation>
        <location evidence="1">Cell membrane</location>
        <topology evidence="1">Multi-pass membrane protein</topology>
    </subcellularLocation>
</comment>
<keyword evidence="11" id="KW-1185">Reference proteome</keyword>
<feature type="domain" description="MacB-like periplasmic core" evidence="9">
    <location>
        <begin position="25"/>
        <end position="246"/>
    </location>
</feature>
<feature type="transmembrane region" description="Helical" evidence="7">
    <location>
        <begin position="21"/>
        <end position="46"/>
    </location>
</feature>
<dbReference type="InterPro" id="IPR025857">
    <property type="entry name" value="MacB_PCD"/>
</dbReference>
<evidence type="ECO:0008006" key="12">
    <source>
        <dbReference type="Google" id="ProtNLM"/>
    </source>
</evidence>
<dbReference type="InterPro" id="IPR003838">
    <property type="entry name" value="ABC3_permease_C"/>
</dbReference>